<keyword evidence="1" id="KW-0732">Signal</keyword>
<accession>A0ABS8A0W1</accession>
<dbReference type="CDD" id="cd00063">
    <property type="entry name" value="FN3"/>
    <property type="match status" value="1"/>
</dbReference>
<reference evidence="3 4" key="1">
    <citation type="submission" date="2021-09" db="EMBL/GenBank/DDBJ databases">
        <title>Genome sequencing and assembly of Chryseobacterium sp. RG1.</title>
        <authorList>
            <person name="Chhetri G."/>
        </authorList>
    </citation>
    <scope>NUCLEOTIDE SEQUENCE [LARGE SCALE GENOMIC DNA]</scope>
    <source>
        <strain evidence="3 4">RG1</strain>
    </source>
</reference>
<dbReference type="Gene3D" id="2.60.40.10">
    <property type="entry name" value="Immunoglobulins"/>
    <property type="match status" value="1"/>
</dbReference>
<organism evidence="3 4">
    <name type="scientific">Chryseobacterium tagetis</name>
    <dbReference type="NCBI Taxonomy" id="2801334"/>
    <lineage>
        <taxon>Bacteria</taxon>
        <taxon>Pseudomonadati</taxon>
        <taxon>Bacteroidota</taxon>
        <taxon>Flavobacteriia</taxon>
        <taxon>Flavobacteriales</taxon>
        <taxon>Weeksellaceae</taxon>
        <taxon>Chryseobacterium group</taxon>
        <taxon>Chryseobacterium</taxon>
    </lineage>
</organism>
<dbReference type="RefSeq" id="WP_225688496.1">
    <property type="nucleotide sequence ID" value="NZ_JAERSE020000003.1"/>
</dbReference>
<gene>
    <name evidence="3" type="ORF">JI747_010630</name>
</gene>
<dbReference type="PROSITE" id="PS50853">
    <property type="entry name" value="FN3"/>
    <property type="match status" value="1"/>
</dbReference>
<dbReference type="Pfam" id="PF18962">
    <property type="entry name" value="Por_Secre_tail"/>
    <property type="match status" value="1"/>
</dbReference>
<dbReference type="NCBIfam" id="TIGR04183">
    <property type="entry name" value="Por_Secre_tail"/>
    <property type="match status" value="1"/>
</dbReference>
<dbReference type="InterPro" id="IPR003961">
    <property type="entry name" value="FN3_dom"/>
</dbReference>
<dbReference type="InterPro" id="IPR036116">
    <property type="entry name" value="FN3_sf"/>
</dbReference>
<protein>
    <submittedName>
        <fullName evidence="3">GEVED domain-containing protein</fullName>
    </submittedName>
</protein>
<evidence type="ECO:0000259" key="2">
    <source>
        <dbReference type="PROSITE" id="PS50853"/>
    </source>
</evidence>
<feature type="domain" description="Fibronectin type-III" evidence="2">
    <location>
        <begin position="34"/>
        <end position="123"/>
    </location>
</feature>
<sequence length="354" mass="39375">MKKILFLYLLCFSFLFFYSKNPEKLQNAGNQFTIPTNIVVSNITFSSAHISWDAIQGSTQFTVKIRPQGVVTWMLFPVSNINAYDAFSLSPCTVYEVQIMENLTGDTSGSVFFTAKPVYCPSSSLNSGGGWLVTVHVEPTQGGFPGMISYSSISNYSDYTNDPLRKITLLAGSMYNFFYYEKGYLNSTHNYLKVWIDFNGNGIFEPQENVMAENSHLCCGTMIFSVPNSVASDIQCPVVLRVINSDSPINDPCGQFASGEVEDYAVYFSKAALATDENTKRSEIAVFPNPVSYILNISGITSDSDFEIYNAAGQKVSEGKTKNKTVNVNHLLKGVYFIQIKEKETPVKLKFIKK</sequence>
<dbReference type="Proteomes" id="UP000618240">
    <property type="component" value="Unassembled WGS sequence"/>
</dbReference>
<keyword evidence="4" id="KW-1185">Reference proteome</keyword>
<comment type="caution">
    <text evidence="3">The sequence shown here is derived from an EMBL/GenBank/DDBJ whole genome shotgun (WGS) entry which is preliminary data.</text>
</comment>
<dbReference type="Pfam" id="PF20009">
    <property type="entry name" value="GEVED"/>
    <property type="match status" value="1"/>
</dbReference>
<name>A0ABS8A0W1_9FLAO</name>
<evidence type="ECO:0000313" key="4">
    <source>
        <dbReference type="Proteomes" id="UP000618240"/>
    </source>
</evidence>
<proteinExistence type="predicted"/>
<dbReference type="SUPFAM" id="SSF49265">
    <property type="entry name" value="Fibronectin type III"/>
    <property type="match status" value="1"/>
</dbReference>
<evidence type="ECO:0000313" key="3">
    <source>
        <dbReference type="EMBL" id="MCA6067634.1"/>
    </source>
</evidence>
<dbReference type="InterPro" id="IPR013783">
    <property type="entry name" value="Ig-like_fold"/>
</dbReference>
<evidence type="ECO:0000256" key="1">
    <source>
        <dbReference type="ARBA" id="ARBA00022729"/>
    </source>
</evidence>
<dbReference type="InterPro" id="IPR026444">
    <property type="entry name" value="Secre_tail"/>
</dbReference>
<dbReference type="InterPro" id="IPR045474">
    <property type="entry name" value="GEVED"/>
</dbReference>
<dbReference type="EMBL" id="JAERSE020000003">
    <property type="protein sequence ID" value="MCA6067634.1"/>
    <property type="molecule type" value="Genomic_DNA"/>
</dbReference>